<dbReference type="RefSeq" id="WP_324181841.1">
    <property type="nucleotide sequence ID" value="NZ_BAABAW010000011.1"/>
</dbReference>
<name>A0ABU6A194_9FLAO</name>
<evidence type="ECO:0000259" key="1">
    <source>
        <dbReference type="PROSITE" id="PS51186"/>
    </source>
</evidence>
<dbReference type="PROSITE" id="PS51186">
    <property type="entry name" value="GNAT"/>
    <property type="match status" value="1"/>
</dbReference>
<dbReference type="InterPro" id="IPR016181">
    <property type="entry name" value="Acyl_CoA_acyltransferase"/>
</dbReference>
<dbReference type="SUPFAM" id="SSF55729">
    <property type="entry name" value="Acyl-CoA N-acyltransferases (Nat)"/>
    <property type="match status" value="1"/>
</dbReference>
<reference evidence="2 3" key="1">
    <citation type="journal article" date="2013" name="Int. J. Syst. Evol. Microbiol.">
        <title>Aquimarina gracilis sp. nov., isolated from the gut microflora of a mussel, Mytilus coruscus, and emended description of Aquimarina spongiae.</title>
        <authorList>
            <person name="Park S.C."/>
            <person name="Choe H.N."/>
            <person name="Baik K.S."/>
            <person name="Seong C.N."/>
        </authorList>
    </citation>
    <scope>NUCLEOTIDE SEQUENCE [LARGE SCALE GENOMIC DNA]</scope>
    <source>
        <strain evidence="2 3">PSC32</strain>
    </source>
</reference>
<dbReference type="Proteomes" id="UP001327027">
    <property type="component" value="Unassembled WGS sequence"/>
</dbReference>
<evidence type="ECO:0000313" key="3">
    <source>
        <dbReference type="Proteomes" id="UP001327027"/>
    </source>
</evidence>
<dbReference type="Gene3D" id="3.40.630.30">
    <property type="match status" value="1"/>
</dbReference>
<gene>
    <name evidence="2" type="ORF">U6A24_20250</name>
</gene>
<dbReference type="InterPro" id="IPR000182">
    <property type="entry name" value="GNAT_dom"/>
</dbReference>
<organism evidence="2 3">
    <name type="scientific">Aquimarina gracilis</name>
    <dbReference type="NCBI Taxonomy" id="874422"/>
    <lineage>
        <taxon>Bacteria</taxon>
        <taxon>Pseudomonadati</taxon>
        <taxon>Bacteroidota</taxon>
        <taxon>Flavobacteriia</taxon>
        <taxon>Flavobacteriales</taxon>
        <taxon>Flavobacteriaceae</taxon>
        <taxon>Aquimarina</taxon>
    </lineage>
</organism>
<dbReference type="Pfam" id="PF13508">
    <property type="entry name" value="Acetyltransf_7"/>
    <property type="match status" value="1"/>
</dbReference>
<comment type="caution">
    <text evidence="2">The sequence shown here is derived from an EMBL/GenBank/DDBJ whole genome shotgun (WGS) entry which is preliminary data.</text>
</comment>
<dbReference type="CDD" id="cd04301">
    <property type="entry name" value="NAT_SF"/>
    <property type="match status" value="1"/>
</dbReference>
<dbReference type="EMBL" id="JAYKLX010000010">
    <property type="protein sequence ID" value="MEB3347820.1"/>
    <property type="molecule type" value="Genomic_DNA"/>
</dbReference>
<protein>
    <submittedName>
        <fullName evidence="2">GNAT family N-acetyltransferase</fullName>
    </submittedName>
</protein>
<sequence>MEIKFVKAQEEDKAFFLNLRKQTMNEHLEKAGIYLSEEEHKGRVDKNYDGSYIISNSFNKLGLLKYIEEDTRIEILQLQILPKFQGNGIGKQVLNKMISKAETMKKDLFLKVLKDNPAKHLYRRCGFKIIGEDNYEFFMQRSNITA</sequence>
<keyword evidence="3" id="KW-1185">Reference proteome</keyword>
<feature type="domain" description="N-acetyltransferase" evidence="1">
    <location>
        <begin position="3"/>
        <end position="144"/>
    </location>
</feature>
<accession>A0ABU6A194</accession>
<proteinExistence type="predicted"/>
<evidence type="ECO:0000313" key="2">
    <source>
        <dbReference type="EMBL" id="MEB3347820.1"/>
    </source>
</evidence>